<evidence type="ECO:0000259" key="9">
    <source>
        <dbReference type="PROSITE" id="PS50156"/>
    </source>
</evidence>
<feature type="transmembrane region" description="Helical" evidence="8">
    <location>
        <begin position="649"/>
        <end position="668"/>
    </location>
</feature>
<evidence type="ECO:0000313" key="11">
    <source>
        <dbReference type="Proteomes" id="UP001500016"/>
    </source>
</evidence>
<feature type="transmembrane region" description="Helical" evidence="8">
    <location>
        <begin position="680"/>
        <end position="705"/>
    </location>
</feature>
<evidence type="ECO:0000256" key="7">
    <source>
        <dbReference type="SAM" id="MobiDB-lite"/>
    </source>
</evidence>
<keyword evidence="6 8" id="KW-0472">Membrane</keyword>
<reference evidence="11" key="1">
    <citation type="journal article" date="2019" name="Int. J. Syst. Evol. Microbiol.">
        <title>The Global Catalogue of Microorganisms (GCM) 10K type strain sequencing project: providing services to taxonomists for standard genome sequencing and annotation.</title>
        <authorList>
            <consortium name="The Broad Institute Genomics Platform"/>
            <consortium name="The Broad Institute Genome Sequencing Center for Infectious Disease"/>
            <person name="Wu L."/>
            <person name="Ma J."/>
        </authorList>
    </citation>
    <scope>NUCLEOTIDE SEQUENCE [LARGE SCALE GENOMIC DNA]</scope>
    <source>
        <strain evidence="11">JCM 15478</strain>
    </source>
</reference>
<feature type="transmembrane region" description="Helical" evidence="8">
    <location>
        <begin position="266"/>
        <end position="299"/>
    </location>
</feature>
<comment type="similarity">
    <text evidence="2">Belongs to the resistance-nodulation-cell division (RND) (TC 2.A.6) family. MmpL subfamily.</text>
</comment>
<protein>
    <submittedName>
        <fullName evidence="10">MMPL family transporter</fullName>
    </submittedName>
</protein>
<feature type="transmembrane region" description="Helical" evidence="8">
    <location>
        <begin position="537"/>
        <end position="560"/>
    </location>
</feature>
<comment type="caution">
    <text evidence="10">The sequence shown here is derived from an EMBL/GenBank/DDBJ whole genome shotgun (WGS) entry which is preliminary data.</text>
</comment>
<feature type="compositionally biased region" description="Basic residues" evidence="7">
    <location>
        <begin position="337"/>
        <end position="347"/>
    </location>
</feature>
<keyword evidence="3" id="KW-1003">Cell membrane</keyword>
<dbReference type="SUPFAM" id="SSF82866">
    <property type="entry name" value="Multidrug efflux transporter AcrB transmembrane domain"/>
    <property type="match status" value="2"/>
</dbReference>
<keyword evidence="4 8" id="KW-0812">Transmembrane</keyword>
<evidence type="ECO:0000256" key="3">
    <source>
        <dbReference type="ARBA" id="ARBA00022475"/>
    </source>
</evidence>
<dbReference type="Gene3D" id="1.20.1640.10">
    <property type="entry name" value="Multidrug efflux transporter AcrB transmembrane domain"/>
    <property type="match status" value="2"/>
</dbReference>
<dbReference type="PANTHER" id="PTHR33406:SF11">
    <property type="entry name" value="MEMBRANE PROTEIN SCO6666-RELATED"/>
    <property type="match status" value="1"/>
</dbReference>
<dbReference type="Pfam" id="PF03176">
    <property type="entry name" value="MMPL"/>
    <property type="match status" value="2"/>
</dbReference>
<feature type="transmembrane region" description="Helical" evidence="8">
    <location>
        <begin position="203"/>
        <end position="221"/>
    </location>
</feature>
<organism evidence="10 11">
    <name type="scientific">Streptomyces albiaxialis</name>
    <dbReference type="NCBI Taxonomy" id="329523"/>
    <lineage>
        <taxon>Bacteria</taxon>
        <taxon>Bacillati</taxon>
        <taxon>Actinomycetota</taxon>
        <taxon>Actinomycetes</taxon>
        <taxon>Kitasatosporales</taxon>
        <taxon>Streptomycetaceae</taxon>
        <taxon>Streptomyces</taxon>
    </lineage>
</organism>
<dbReference type="PROSITE" id="PS50156">
    <property type="entry name" value="SSD"/>
    <property type="match status" value="1"/>
</dbReference>
<dbReference type="RefSeq" id="WP_344535669.1">
    <property type="nucleotide sequence ID" value="NZ_BAAAPE010000030.1"/>
</dbReference>
<evidence type="ECO:0000256" key="4">
    <source>
        <dbReference type="ARBA" id="ARBA00022692"/>
    </source>
</evidence>
<dbReference type="EMBL" id="BAAAPE010000030">
    <property type="protein sequence ID" value="GAA2104361.1"/>
    <property type="molecule type" value="Genomic_DNA"/>
</dbReference>
<feature type="region of interest" description="Disordered" evidence="7">
    <location>
        <begin position="334"/>
        <end position="367"/>
    </location>
</feature>
<sequence length="771" mass="79764">MAVLLSKLGRFSFRQRWLVALLWTAVLVLAGVLASRAPAPPPDDFSIPDTEVQQAYDLLDERFPSLNADGATARVVFKAPEGKVTDPEIRSDVKETLGKLSEAPQVGQVVDPFTAKSVSKDGSTAYAQVSYKVPAAELSDSAESTLLDTVERAGSDDLTVEVGGNAVGGAKEAGHRSEAIGLAMAAVVLVITFGALIAAGLPLLTALIGVALGICGITALAEPLGLSGTTTSLATMLGLAVGIDYALFVVSRYRGELARSRSREEAAGLAVGTAGSAVLFAGLTVIIALVGLGVVGIPVLTKMGLAAAGTVGIAVLIALTLVPALLGIAGKRVGPARPRKGRRRLLRRTPAADGEDGSTGTTPETARPGLGVRWARFVTRRPLAVLLLCVAGLATLAVPASQLQMGLPDDGSKAESTTQRRAYDLLAEGFGPGFNGPLMTVVEAEDGGDAQAAAKRVATRIGDMDGVATVAPPRMSDKGDTAVLNVVPTSSPDSAETADLVHALRAPELEADSEARVLVSGTTAMNIDVSQKLSDALVPYLALVVGLAFLLLIAVFRSLLVPLKAALGFLLSIVAALGAVVAVFQWGWLASLLGVAEPGPVMSIMPIFMIGVVFGLAMDYEVFLVTRMREGYVQGLSPREAVLGGFEHSARAVTAAALIMISVFAGFIGSSEQMIKTIGFGLAAAVVLDAFVVRMTLVPAVLALLGHRAWRLPRWLDRITPNFDVEGEKLHAEEGQGAAPHPANDEATASPVGGADAADDSREPVATSRRT</sequence>
<feature type="transmembrane region" description="Helical" evidence="8">
    <location>
        <begin position="567"/>
        <end position="589"/>
    </location>
</feature>
<accession>A0ABP5ITP4</accession>
<evidence type="ECO:0000256" key="2">
    <source>
        <dbReference type="ARBA" id="ARBA00010157"/>
    </source>
</evidence>
<keyword evidence="5 8" id="KW-1133">Transmembrane helix</keyword>
<proteinExistence type="inferred from homology"/>
<keyword evidence="11" id="KW-1185">Reference proteome</keyword>
<feature type="transmembrane region" description="Helical" evidence="8">
    <location>
        <begin position="601"/>
        <end position="620"/>
    </location>
</feature>
<gene>
    <name evidence="10" type="ORF">GCM10009801_79930</name>
</gene>
<dbReference type="InterPro" id="IPR050545">
    <property type="entry name" value="Mycobact_MmpL"/>
</dbReference>
<feature type="domain" description="SSD" evidence="9">
    <location>
        <begin position="196"/>
        <end position="328"/>
    </location>
</feature>
<evidence type="ECO:0000313" key="10">
    <source>
        <dbReference type="EMBL" id="GAA2104361.1"/>
    </source>
</evidence>
<evidence type="ECO:0000256" key="8">
    <source>
        <dbReference type="SAM" id="Phobius"/>
    </source>
</evidence>
<evidence type="ECO:0000256" key="5">
    <source>
        <dbReference type="ARBA" id="ARBA00022989"/>
    </source>
</evidence>
<feature type="transmembrane region" description="Helical" evidence="8">
    <location>
        <begin position="383"/>
        <end position="403"/>
    </location>
</feature>
<feature type="transmembrane region" description="Helical" evidence="8">
    <location>
        <begin position="179"/>
        <end position="198"/>
    </location>
</feature>
<feature type="region of interest" description="Disordered" evidence="7">
    <location>
        <begin position="728"/>
        <end position="771"/>
    </location>
</feature>
<feature type="transmembrane region" description="Helical" evidence="8">
    <location>
        <begin position="305"/>
        <end position="330"/>
    </location>
</feature>
<dbReference type="InterPro" id="IPR000731">
    <property type="entry name" value="SSD"/>
</dbReference>
<name>A0ABP5ITP4_9ACTN</name>
<comment type="subcellular location">
    <subcellularLocation>
        <location evidence="1">Cell membrane</location>
        <topology evidence="1">Multi-pass membrane protein</topology>
    </subcellularLocation>
</comment>
<feature type="transmembrane region" description="Helical" evidence="8">
    <location>
        <begin position="233"/>
        <end position="254"/>
    </location>
</feature>
<evidence type="ECO:0000256" key="1">
    <source>
        <dbReference type="ARBA" id="ARBA00004651"/>
    </source>
</evidence>
<dbReference type="Proteomes" id="UP001500016">
    <property type="component" value="Unassembled WGS sequence"/>
</dbReference>
<evidence type="ECO:0000256" key="6">
    <source>
        <dbReference type="ARBA" id="ARBA00023136"/>
    </source>
</evidence>
<dbReference type="PANTHER" id="PTHR33406">
    <property type="entry name" value="MEMBRANE PROTEIN MJ1562-RELATED"/>
    <property type="match status" value="1"/>
</dbReference>
<dbReference type="InterPro" id="IPR004869">
    <property type="entry name" value="MMPL_dom"/>
</dbReference>